<gene>
    <name evidence="2" type="ORF">KIH74_15685</name>
</gene>
<dbReference type="InterPro" id="IPR004013">
    <property type="entry name" value="PHP_dom"/>
</dbReference>
<dbReference type="InterPro" id="IPR016195">
    <property type="entry name" value="Pol/histidinol_Pase-like"/>
</dbReference>
<dbReference type="SMART" id="SM00481">
    <property type="entry name" value="POLIIIAc"/>
    <property type="match status" value="1"/>
</dbReference>
<dbReference type="PANTHER" id="PTHR42924">
    <property type="entry name" value="EXONUCLEASE"/>
    <property type="match status" value="1"/>
</dbReference>
<dbReference type="Pfam" id="PF02811">
    <property type="entry name" value="PHP"/>
    <property type="match status" value="1"/>
</dbReference>
<protein>
    <submittedName>
        <fullName evidence="2">PHP domain-containing protein</fullName>
    </submittedName>
</protein>
<dbReference type="InterPro" id="IPR003141">
    <property type="entry name" value="Pol/His_phosphatase_N"/>
</dbReference>
<dbReference type="EMBL" id="JAHBAY010000006">
    <property type="protein sequence ID" value="MBT0770384.1"/>
    <property type="molecule type" value="Genomic_DNA"/>
</dbReference>
<dbReference type="RefSeq" id="WP_214156680.1">
    <property type="nucleotide sequence ID" value="NZ_JAHBAY010000006.1"/>
</dbReference>
<feature type="domain" description="Polymerase/histidinol phosphatase N-terminal" evidence="1">
    <location>
        <begin position="3"/>
        <end position="68"/>
    </location>
</feature>
<reference evidence="2 3" key="1">
    <citation type="submission" date="2021-05" db="EMBL/GenBank/DDBJ databases">
        <title>Kineosporia and Streptomyces sp. nov. two new marine actinobacteria isolated from Coral.</title>
        <authorList>
            <person name="Buangrab K."/>
            <person name="Sutthacheep M."/>
            <person name="Yeemin T."/>
            <person name="Harunari E."/>
            <person name="Igarashi Y."/>
            <person name="Kanchanasin P."/>
            <person name="Tanasupawat S."/>
            <person name="Phongsopitanun W."/>
        </authorList>
    </citation>
    <scope>NUCLEOTIDE SEQUENCE [LARGE SCALE GENOMIC DNA]</scope>
    <source>
        <strain evidence="2 3">J2-2</strain>
    </source>
</reference>
<dbReference type="PANTHER" id="PTHR42924:SF3">
    <property type="entry name" value="POLYMERASE_HISTIDINOL PHOSPHATASE N-TERMINAL DOMAIN-CONTAINING PROTEIN"/>
    <property type="match status" value="1"/>
</dbReference>
<dbReference type="SUPFAM" id="SSF89550">
    <property type="entry name" value="PHP domain-like"/>
    <property type="match status" value="1"/>
</dbReference>
<keyword evidence="3" id="KW-1185">Reference proteome</keyword>
<evidence type="ECO:0000259" key="1">
    <source>
        <dbReference type="SMART" id="SM00481"/>
    </source>
</evidence>
<accession>A0ABS5TJ07</accession>
<organism evidence="2 3">
    <name type="scientific">Kineosporia corallincola</name>
    <dbReference type="NCBI Taxonomy" id="2835133"/>
    <lineage>
        <taxon>Bacteria</taxon>
        <taxon>Bacillati</taxon>
        <taxon>Actinomycetota</taxon>
        <taxon>Actinomycetes</taxon>
        <taxon>Kineosporiales</taxon>
        <taxon>Kineosporiaceae</taxon>
        <taxon>Kineosporia</taxon>
    </lineage>
</organism>
<proteinExistence type="predicted"/>
<comment type="caution">
    <text evidence="2">The sequence shown here is derived from an EMBL/GenBank/DDBJ whole genome shotgun (WGS) entry which is preliminary data.</text>
</comment>
<evidence type="ECO:0000313" key="2">
    <source>
        <dbReference type="EMBL" id="MBT0770384.1"/>
    </source>
</evidence>
<dbReference type="Gene3D" id="3.20.20.140">
    <property type="entry name" value="Metal-dependent hydrolases"/>
    <property type="match status" value="1"/>
</dbReference>
<sequence>MRIDLHAHSNASDGTDAPAGVMAAAAAAGLDVVALTDHDTTSGVPAAARAARELGLTLVPGDEISCQVRGTGVHMLAYLHDPDDPALLAEQEQTKTDRLTRAQRMVGKLAEDFDISWDDVVRQCEPGVAVGRPHIADALVEAGAVADRDEAFATVLHGRSPYYLPYHAPEASLIVRLVLAAGGVPVMAHPRAGKRGRLVADADIAALAEAGLAGLEVDHRDHAEADRARLRGLAADLGLLMTGSSDYHGTGKVNRIGENTTAPEVLEKIIAMGTPERVVRG</sequence>
<dbReference type="Proteomes" id="UP001197247">
    <property type="component" value="Unassembled WGS sequence"/>
</dbReference>
<evidence type="ECO:0000313" key="3">
    <source>
        <dbReference type="Proteomes" id="UP001197247"/>
    </source>
</evidence>
<dbReference type="Gene3D" id="1.10.150.650">
    <property type="match status" value="1"/>
</dbReference>
<name>A0ABS5TJ07_9ACTN</name>
<dbReference type="InterPro" id="IPR052018">
    <property type="entry name" value="PHP_domain"/>
</dbReference>